<dbReference type="InterPro" id="IPR025159">
    <property type="entry name" value="AbiEi_N"/>
</dbReference>
<dbReference type="Proteomes" id="UP000777784">
    <property type="component" value="Unassembled WGS sequence"/>
</dbReference>
<reference evidence="2" key="1">
    <citation type="submission" date="2021-05" db="EMBL/GenBank/DDBJ databases">
        <title>Energy efficiency and biological interactions define the core microbiome of deep oligotrophic groundwater.</title>
        <authorList>
            <person name="Mehrshad M."/>
            <person name="Lopez-Fernandez M."/>
            <person name="Bell E."/>
            <person name="Bernier-Latmani R."/>
            <person name="Bertilsson S."/>
            <person name="Dopson M."/>
        </authorList>
    </citation>
    <scope>NUCLEOTIDE SEQUENCE</scope>
    <source>
        <strain evidence="2">Modern_marine.mb.64</strain>
    </source>
</reference>
<feature type="domain" description="AbiEi antitoxin N-terminal" evidence="1">
    <location>
        <begin position="9"/>
        <end position="52"/>
    </location>
</feature>
<gene>
    <name evidence="2" type="ORF">KJ970_12690</name>
</gene>
<protein>
    <submittedName>
        <fullName evidence="2">Transcriptional regulator</fullName>
    </submittedName>
</protein>
<dbReference type="Pfam" id="PF13338">
    <property type="entry name" value="AbiEi_4"/>
    <property type="match status" value="1"/>
</dbReference>
<comment type="caution">
    <text evidence="2">The sequence shown here is derived from an EMBL/GenBank/DDBJ whole genome shotgun (WGS) entry which is preliminary data.</text>
</comment>
<evidence type="ECO:0000313" key="3">
    <source>
        <dbReference type="Proteomes" id="UP000777784"/>
    </source>
</evidence>
<evidence type="ECO:0000313" key="2">
    <source>
        <dbReference type="EMBL" id="MBU2691776.1"/>
    </source>
</evidence>
<evidence type="ECO:0000259" key="1">
    <source>
        <dbReference type="Pfam" id="PF13338"/>
    </source>
</evidence>
<sequence>MSPEQFLLSHPVFTRTELRSALPEQSTATLDRTLTRWRRQGRIERVKRGLFVRLEHHREGTQVLPDFAVLASRMASDAAAAYHTALEVHGCAQSIFERFTFVTWTGVKTAHYRGRLLIPVRPRAQISANRGENWVDTLDRKGLELRVTNLERTAVDVLDRPELAGGIEEVWRSLAALPAIDPVALLKYVLLLDSARVAARVGFFLESRQADLAIPASTLEALQTRLPKQPVYMQRRLGGKLNRRWRLIVPDELNGPPEEAGV</sequence>
<organism evidence="2 3">
    <name type="scientific">Eiseniibacteriota bacterium</name>
    <dbReference type="NCBI Taxonomy" id="2212470"/>
    <lineage>
        <taxon>Bacteria</taxon>
        <taxon>Candidatus Eiseniibacteriota</taxon>
    </lineage>
</organism>
<dbReference type="EMBL" id="JAHJDP010000076">
    <property type="protein sequence ID" value="MBU2691776.1"/>
    <property type="molecule type" value="Genomic_DNA"/>
</dbReference>
<accession>A0A948RWH8</accession>
<proteinExistence type="predicted"/>
<name>A0A948RWH8_UNCEI</name>
<dbReference type="AlphaFoldDB" id="A0A948RWH8"/>